<gene>
    <name evidence="2" type="ORF">OKA04_19695</name>
</gene>
<dbReference type="EMBL" id="JAPDDS010000013">
    <property type="protein sequence ID" value="MCW1886973.1"/>
    <property type="molecule type" value="Genomic_DNA"/>
</dbReference>
<feature type="chain" id="PRO_5046074984" evidence="1">
    <location>
        <begin position="20"/>
        <end position="637"/>
    </location>
</feature>
<dbReference type="Gene3D" id="2.60.40.1120">
    <property type="entry name" value="Carboxypeptidase-like, regulatory domain"/>
    <property type="match status" value="1"/>
</dbReference>
<sequence>MSSAFRLYLLPFLLSQALALPSGVWIRDGGEEPAFRERLEITVGKHAFYHDGGDVRPAEIEEEGDTVRIVQDGVAPLTLTPGKNGGWTDQKGGTWAARDEVLKIDPAWTEVTLRLGDQFGPVPEGFGITYRILNESGYWDPLLVTPLLADGGVVVIKAPLNGSIHLRPEHPDFPRGYYSGRSEMRIDGAGELNLEFARGQKFVGTVADAMTGEVLVGARVFPMVLTPPIFTPERSRPVVSDAQGKFEIRGVERSLWVDHPDHESQKVEISSARKSDDGSLLVVLERGEAIGGIVTDASGRPLKGVEVSGDIGKETLSDAEGKFRLAGLSRWAVKNTCRLYFSKEGFEAVTLEVNEIDAAGVNVAMDVPPNLTGRVLDVGGRPVASYRLSYSSGSAPTRLWQSLDVIAADGRFSFSPKDVSKDAKELWIGVESSGYARWEGLVSLDQLKKGGFELGIVSGRSLLASVILPATATGLVTAELTPLLPGEQSPGKVFGSLKESFKPGGMLVFNHLKPGPYELRIFCAGAVPQRRSITLKDENIDIGEVRLGGCGIVSGKTALLAKITGPWAFADGEVLLDGFQDPVLKFRTDRDGKFRLPSVPAGEVEIKVTFDFGESLYRRVAKVTVPEGGEVEAIFDK</sequence>
<dbReference type="Pfam" id="PF13620">
    <property type="entry name" value="CarboxypepD_reg"/>
    <property type="match status" value="1"/>
</dbReference>
<reference evidence="2 3" key="1">
    <citation type="submission" date="2022-10" db="EMBL/GenBank/DDBJ databases">
        <title>Luteolibacter flavescens strain MCCC 1K03193, whole genome shotgun sequencing project.</title>
        <authorList>
            <person name="Zhao G."/>
            <person name="Shen L."/>
        </authorList>
    </citation>
    <scope>NUCLEOTIDE SEQUENCE [LARGE SCALE GENOMIC DNA]</scope>
    <source>
        <strain evidence="2 3">MCCC 1K03193</strain>
    </source>
</reference>
<accession>A0ABT3FTT5</accession>
<name>A0ABT3FTT5_9BACT</name>
<keyword evidence="1" id="KW-0732">Signal</keyword>
<evidence type="ECO:0000313" key="2">
    <source>
        <dbReference type="EMBL" id="MCW1886973.1"/>
    </source>
</evidence>
<dbReference type="Proteomes" id="UP001207930">
    <property type="component" value="Unassembled WGS sequence"/>
</dbReference>
<evidence type="ECO:0000256" key="1">
    <source>
        <dbReference type="SAM" id="SignalP"/>
    </source>
</evidence>
<protein>
    <submittedName>
        <fullName evidence="2">Carboxypeptidase-like regulatory domain-containing protein</fullName>
    </submittedName>
</protein>
<keyword evidence="3" id="KW-1185">Reference proteome</keyword>
<organism evidence="2 3">
    <name type="scientific">Luteolibacter flavescens</name>
    <dbReference type="NCBI Taxonomy" id="1859460"/>
    <lineage>
        <taxon>Bacteria</taxon>
        <taxon>Pseudomonadati</taxon>
        <taxon>Verrucomicrobiota</taxon>
        <taxon>Verrucomicrobiia</taxon>
        <taxon>Verrucomicrobiales</taxon>
        <taxon>Verrucomicrobiaceae</taxon>
        <taxon>Luteolibacter</taxon>
    </lineage>
</organism>
<proteinExistence type="predicted"/>
<dbReference type="RefSeq" id="WP_264502928.1">
    <property type="nucleotide sequence ID" value="NZ_JAPDDS010000013.1"/>
</dbReference>
<dbReference type="SUPFAM" id="SSF49464">
    <property type="entry name" value="Carboxypeptidase regulatory domain-like"/>
    <property type="match status" value="1"/>
</dbReference>
<comment type="caution">
    <text evidence="2">The sequence shown here is derived from an EMBL/GenBank/DDBJ whole genome shotgun (WGS) entry which is preliminary data.</text>
</comment>
<feature type="signal peptide" evidence="1">
    <location>
        <begin position="1"/>
        <end position="19"/>
    </location>
</feature>
<evidence type="ECO:0000313" key="3">
    <source>
        <dbReference type="Proteomes" id="UP001207930"/>
    </source>
</evidence>
<dbReference type="InterPro" id="IPR008969">
    <property type="entry name" value="CarboxyPept-like_regulatory"/>
</dbReference>